<proteinExistence type="predicted"/>
<keyword evidence="2" id="KW-1185">Reference proteome</keyword>
<dbReference type="AlphaFoldDB" id="A0A3T0HZK0"/>
<reference evidence="1 2" key="1">
    <citation type="submission" date="2017-07" db="EMBL/GenBank/DDBJ databases">
        <title>The complete genome sequence of Bacillus mesonae strain H20-5, an efficient strain improving plant abiotic stress resistance.</title>
        <authorList>
            <person name="Kim S.Y."/>
            <person name="Song H."/>
            <person name="Sang M.K."/>
            <person name="Weon H.-Y."/>
            <person name="Song J."/>
        </authorList>
    </citation>
    <scope>NUCLEOTIDE SEQUENCE [LARGE SCALE GENOMIC DNA]</scope>
    <source>
        <strain evidence="1 2">H20-5</strain>
    </source>
</reference>
<evidence type="ECO:0000313" key="1">
    <source>
        <dbReference type="EMBL" id="AZU62457.1"/>
    </source>
</evidence>
<protein>
    <submittedName>
        <fullName evidence="1">Uncharacterized protein</fullName>
    </submittedName>
</protein>
<dbReference type="STRING" id="1193713.GCA_001636315_05421"/>
<evidence type="ECO:0000313" key="2">
    <source>
        <dbReference type="Proteomes" id="UP000282892"/>
    </source>
</evidence>
<organism evidence="1 2">
    <name type="scientific">Neobacillus mesonae</name>
    <dbReference type="NCBI Taxonomy" id="1193713"/>
    <lineage>
        <taxon>Bacteria</taxon>
        <taxon>Bacillati</taxon>
        <taxon>Bacillota</taxon>
        <taxon>Bacilli</taxon>
        <taxon>Bacillales</taxon>
        <taxon>Bacillaceae</taxon>
        <taxon>Neobacillus</taxon>
    </lineage>
</organism>
<name>A0A3T0HZK0_9BACI</name>
<dbReference type="EMBL" id="CP022572">
    <property type="protein sequence ID" value="AZU62457.1"/>
    <property type="molecule type" value="Genomic_DNA"/>
</dbReference>
<dbReference type="Proteomes" id="UP000282892">
    <property type="component" value="Chromosome"/>
</dbReference>
<sequence length="65" mass="7504">MTLATSIVEVPRETINNDGHLFLIQVTDRLAHVEFKLIIAFRKELLGNYAKMNKRKLKTESINGY</sequence>
<dbReference type="KEGG" id="nmk:CHR53_14875"/>
<accession>A0A3T0HZK0</accession>
<gene>
    <name evidence="1" type="ORF">CHR53_14875</name>
</gene>